<accession>A0A0D7ARP0</accession>
<feature type="non-terminal residue" evidence="2">
    <location>
        <position position="1"/>
    </location>
</feature>
<evidence type="ECO:0000259" key="1">
    <source>
        <dbReference type="Pfam" id="PF18803"/>
    </source>
</evidence>
<dbReference type="Pfam" id="PF18758">
    <property type="entry name" value="KDZ"/>
    <property type="match status" value="1"/>
</dbReference>
<dbReference type="OrthoDB" id="3004525at2759"/>
<dbReference type="InterPro" id="IPR041457">
    <property type="entry name" value="CxC2_KDZ-assoc"/>
</dbReference>
<dbReference type="CDD" id="cd19757">
    <property type="entry name" value="Bbox1"/>
    <property type="match status" value="1"/>
</dbReference>
<dbReference type="EMBL" id="KN881183">
    <property type="protein sequence ID" value="KIY60882.1"/>
    <property type="molecule type" value="Genomic_DNA"/>
</dbReference>
<reference evidence="2 3" key="1">
    <citation type="journal article" date="2015" name="Fungal Genet. Biol.">
        <title>Evolution of novel wood decay mechanisms in Agaricales revealed by the genome sequences of Fistulina hepatica and Cylindrobasidium torrendii.</title>
        <authorList>
            <person name="Floudas D."/>
            <person name="Held B.W."/>
            <person name="Riley R."/>
            <person name="Nagy L.G."/>
            <person name="Koehler G."/>
            <person name="Ransdell A.S."/>
            <person name="Younus H."/>
            <person name="Chow J."/>
            <person name="Chiniquy J."/>
            <person name="Lipzen A."/>
            <person name="Tritt A."/>
            <person name="Sun H."/>
            <person name="Haridas S."/>
            <person name="LaButti K."/>
            <person name="Ohm R.A."/>
            <person name="Kues U."/>
            <person name="Blanchette R.A."/>
            <person name="Grigoriev I.V."/>
            <person name="Minto R.E."/>
            <person name="Hibbett D.S."/>
        </authorList>
    </citation>
    <scope>NUCLEOTIDE SEQUENCE [LARGE SCALE GENOMIC DNA]</scope>
    <source>
        <strain evidence="2 3">FP15055 ss-10</strain>
    </source>
</reference>
<name>A0A0D7ARP0_9AGAR</name>
<feature type="non-terminal residue" evidence="2">
    <location>
        <position position="395"/>
    </location>
</feature>
<dbReference type="AlphaFoldDB" id="A0A0D7ARP0"/>
<proteinExistence type="predicted"/>
<feature type="domain" description="CxC2-like cysteine cluster KDZ transposase-associated" evidence="1">
    <location>
        <begin position="79"/>
        <end position="183"/>
    </location>
</feature>
<dbReference type="Proteomes" id="UP000054007">
    <property type="component" value="Unassembled WGS sequence"/>
</dbReference>
<gene>
    <name evidence="2" type="ORF">CYLTODRAFT_316177</name>
</gene>
<keyword evidence="3" id="KW-1185">Reference proteome</keyword>
<sequence length="395" mass="45221">DPMAEWADVRSSYIDQYLSRHSLGHGICAECGTTDGDIYWCRQCGDFRLCTSCCLRTHKRTPLHRLERWNGRFFERTSLKVLGMVMVLNHDDNTTCSVHDQPQDLVVVDMAGIFTVSIQVCRCPERARPTYIQIFQAGWYPATAKHTKTAVSLEVLDHYRRLKVHGALPVRAFVDALEHLMDPWQVNPPDDRYRIFGRLSRQLSFIMRVVRSGVQHDGGLDAATSGALVVTCWACPRIGINMEPGWENAPQSDSYLHRPILACDANFRQTCKYRPTTIPDPPLYDGLGVQMPWDFYHDWLRTYITEVEVSHCVAFAALAQKDTRFSTGLRWAGVIGIICARHEVMLGLGDLERGERYKNTDFVLFWVLSRMSYKQAAITYDIACQYKKNFARRVA</sequence>
<dbReference type="InterPro" id="IPR040521">
    <property type="entry name" value="KDZ"/>
</dbReference>
<dbReference type="Pfam" id="PF18803">
    <property type="entry name" value="CxC2"/>
    <property type="match status" value="1"/>
</dbReference>
<organism evidence="2 3">
    <name type="scientific">Cylindrobasidium torrendii FP15055 ss-10</name>
    <dbReference type="NCBI Taxonomy" id="1314674"/>
    <lineage>
        <taxon>Eukaryota</taxon>
        <taxon>Fungi</taxon>
        <taxon>Dikarya</taxon>
        <taxon>Basidiomycota</taxon>
        <taxon>Agaricomycotina</taxon>
        <taxon>Agaricomycetes</taxon>
        <taxon>Agaricomycetidae</taxon>
        <taxon>Agaricales</taxon>
        <taxon>Marasmiineae</taxon>
        <taxon>Physalacriaceae</taxon>
        <taxon>Cylindrobasidium</taxon>
    </lineage>
</organism>
<dbReference type="STRING" id="1314674.A0A0D7ARP0"/>
<protein>
    <recommendedName>
        <fullName evidence="1">CxC2-like cysteine cluster KDZ transposase-associated domain-containing protein</fullName>
    </recommendedName>
</protein>
<evidence type="ECO:0000313" key="2">
    <source>
        <dbReference type="EMBL" id="KIY60882.1"/>
    </source>
</evidence>
<evidence type="ECO:0000313" key="3">
    <source>
        <dbReference type="Proteomes" id="UP000054007"/>
    </source>
</evidence>